<dbReference type="Proteomes" id="UP000764837">
    <property type="component" value="Unassembled WGS sequence"/>
</dbReference>
<name>A0ABS2M3Z0_9ACTN</name>
<dbReference type="RefSeq" id="WP_204945316.1">
    <property type="nucleotide sequence ID" value="NZ_JAFBBP010000001.1"/>
</dbReference>
<keyword evidence="3" id="KW-1185">Reference proteome</keyword>
<evidence type="ECO:0000256" key="1">
    <source>
        <dbReference type="SAM" id="Phobius"/>
    </source>
</evidence>
<accession>A0ABS2M3Z0</accession>
<keyword evidence="1" id="KW-0472">Membrane</keyword>
<evidence type="ECO:0000313" key="2">
    <source>
        <dbReference type="EMBL" id="MBM7494783.1"/>
    </source>
</evidence>
<organism evidence="2 3">
    <name type="scientific">Micromonospora luteifusca</name>
    <dbReference type="NCBI Taxonomy" id="709860"/>
    <lineage>
        <taxon>Bacteria</taxon>
        <taxon>Bacillati</taxon>
        <taxon>Actinomycetota</taxon>
        <taxon>Actinomycetes</taxon>
        <taxon>Micromonosporales</taxon>
        <taxon>Micromonosporaceae</taxon>
        <taxon>Micromonospora</taxon>
    </lineage>
</organism>
<feature type="transmembrane region" description="Helical" evidence="1">
    <location>
        <begin position="63"/>
        <end position="83"/>
    </location>
</feature>
<sequence>MFTGTGRRPVAEEPPCTGRWRDTPPAVRLVVSIAVLVFAYGSLVHVVQLLMPQFGPQLALPGWLTVYFASLTLWDPLAALLLAARRVEGLALGCVVLTTDAAANWYANYVLDAAVGVTPGRIGQAVITALAVALVALTPCLAPWFARSKVQRR</sequence>
<feature type="transmembrane region" description="Helical" evidence="1">
    <location>
        <begin position="29"/>
        <end position="51"/>
    </location>
</feature>
<feature type="transmembrane region" description="Helical" evidence="1">
    <location>
        <begin position="90"/>
        <end position="107"/>
    </location>
</feature>
<proteinExistence type="predicted"/>
<keyword evidence="1" id="KW-1133">Transmembrane helix</keyword>
<protein>
    <submittedName>
        <fullName evidence="2">Uncharacterized protein</fullName>
    </submittedName>
</protein>
<evidence type="ECO:0000313" key="3">
    <source>
        <dbReference type="Proteomes" id="UP000764837"/>
    </source>
</evidence>
<dbReference type="EMBL" id="JAFBBP010000001">
    <property type="protein sequence ID" value="MBM7494783.1"/>
    <property type="molecule type" value="Genomic_DNA"/>
</dbReference>
<comment type="caution">
    <text evidence="2">The sequence shown here is derived from an EMBL/GenBank/DDBJ whole genome shotgun (WGS) entry which is preliminary data.</text>
</comment>
<reference evidence="2 3" key="1">
    <citation type="submission" date="2021-01" db="EMBL/GenBank/DDBJ databases">
        <title>Sequencing the genomes of 1000 actinobacteria strains.</title>
        <authorList>
            <person name="Klenk H.-P."/>
        </authorList>
    </citation>
    <scope>NUCLEOTIDE SEQUENCE [LARGE SCALE GENOMIC DNA]</scope>
    <source>
        <strain evidence="2 3">DSM 100204</strain>
    </source>
</reference>
<keyword evidence="1" id="KW-0812">Transmembrane</keyword>
<gene>
    <name evidence="2" type="ORF">JOD64_006005</name>
</gene>
<feature type="transmembrane region" description="Helical" evidence="1">
    <location>
        <begin position="127"/>
        <end position="146"/>
    </location>
</feature>